<gene>
    <name evidence="1" type="ORF">X777_04864</name>
</gene>
<dbReference type="Proteomes" id="UP000053097">
    <property type="component" value="Unassembled WGS sequence"/>
</dbReference>
<accession>A0A026WGZ9</accession>
<dbReference type="EMBL" id="KK107213">
    <property type="protein sequence ID" value="EZA55310.1"/>
    <property type="molecule type" value="Genomic_DNA"/>
</dbReference>
<evidence type="ECO:0000313" key="2">
    <source>
        <dbReference type="Proteomes" id="UP000053097"/>
    </source>
</evidence>
<proteinExistence type="predicted"/>
<sequence>MWGKCSSELNVSERSCTCPPVSVFRKRMLMPDGLGRVVRNNFVQLVRQNVAWQNTRFQT</sequence>
<reference evidence="1 2" key="1">
    <citation type="journal article" date="2014" name="Curr. Biol.">
        <title>The genome of the clonal raider ant Cerapachys biroi.</title>
        <authorList>
            <person name="Oxley P.R."/>
            <person name="Ji L."/>
            <person name="Fetter-Pruneda I."/>
            <person name="McKenzie S.K."/>
            <person name="Li C."/>
            <person name="Hu H."/>
            <person name="Zhang G."/>
            <person name="Kronauer D.J."/>
        </authorList>
    </citation>
    <scope>NUCLEOTIDE SEQUENCE [LARGE SCALE GENOMIC DNA]</scope>
</reference>
<protein>
    <submittedName>
        <fullName evidence="1">Uncharacterized protein</fullName>
    </submittedName>
</protein>
<keyword evidence="2" id="KW-1185">Reference proteome</keyword>
<evidence type="ECO:0000313" key="1">
    <source>
        <dbReference type="EMBL" id="EZA55310.1"/>
    </source>
</evidence>
<organism evidence="1 2">
    <name type="scientific">Ooceraea biroi</name>
    <name type="common">Clonal raider ant</name>
    <name type="synonym">Cerapachys biroi</name>
    <dbReference type="NCBI Taxonomy" id="2015173"/>
    <lineage>
        <taxon>Eukaryota</taxon>
        <taxon>Metazoa</taxon>
        <taxon>Ecdysozoa</taxon>
        <taxon>Arthropoda</taxon>
        <taxon>Hexapoda</taxon>
        <taxon>Insecta</taxon>
        <taxon>Pterygota</taxon>
        <taxon>Neoptera</taxon>
        <taxon>Endopterygota</taxon>
        <taxon>Hymenoptera</taxon>
        <taxon>Apocrita</taxon>
        <taxon>Aculeata</taxon>
        <taxon>Formicoidea</taxon>
        <taxon>Formicidae</taxon>
        <taxon>Dorylinae</taxon>
        <taxon>Ooceraea</taxon>
    </lineage>
</organism>
<name>A0A026WGZ9_OOCBI</name>
<dbReference type="AlphaFoldDB" id="A0A026WGZ9"/>